<dbReference type="Proteomes" id="UP000747542">
    <property type="component" value="Unassembled WGS sequence"/>
</dbReference>
<dbReference type="AlphaFoldDB" id="A0A8J5MWX4"/>
<organism evidence="3 4">
    <name type="scientific">Homarus americanus</name>
    <name type="common">American lobster</name>
    <dbReference type="NCBI Taxonomy" id="6706"/>
    <lineage>
        <taxon>Eukaryota</taxon>
        <taxon>Metazoa</taxon>
        <taxon>Ecdysozoa</taxon>
        <taxon>Arthropoda</taxon>
        <taxon>Crustacea</taxon>
        <taxon>Multicrustacea</taxon>
        <taxon>Malacostraca</taxon>
        <taxon>Eumalacostraca</taxon>
        <taxon>Eucarida</taxon>
        <taxon>Decapoda</taxon>
        <taxon>Pleocyemata</taxon>
        <taxon>Astacidea</taxon>
        <taxon>Nephropoidea</taxon>
        <taxon>Nephropidae</taxon>
        <taxon>Homarus</taxon>
    </lineage>
</organism>
<sequence>MLGVLVLCSGVLSGEILRYTEPQHSRSENGSPGLNVTGRWSWVDNLGERHHIWYVADKRGFRAFGDVVPNLPEASTASLAIGVPVVDGVTTLSGQETLAKGVPAFPPEQRTLERGVPTLEAGHKVPVKGTGSNPERGAAPLKPHATSSGSGHPSPLLLTLESSDHINSEKNHNRQILREPNGQPDTPKHDERKENTVGITAASRATTPKVAPPGPAAPLFAPQHSDTHFATGQSKNLVPQESVSQHGEEDDLLQEPALASIPENNFVSGVFNTLTSLLGDTTQQSQAPTKPQETNDVLIGIVDSSQAQPIKGTDFVLIDRLRIPNVPKLRVGSPPLVPQPVGVKGQSAPIVMGLHTSGRPPLNQRVPQTARSLAPLGIHLLNLVPFQGPRKINDSKGPVPRPVRIVGKPNLENFFRPVQLARTTPSPFRLPSPIRDYDYQYFDYDYYDYGDYEVSSMGGPGSPFHKTKSKSDSDISEENSTEGETPESEETDD</sequence>
<feature type="region of interest" description="Disordered" evidence="2">
    <location>
        <begin position="455"/>
        <end position="493"/>
    </location>
</feature>
<dbReference type="EMBL" id="JAHLQT010021643">
    <property type="protein sequence ID" value="KAG7167555.1"/>
    <property type="molecule type" value="Genomic_DNA"/>
</dbReference>
<dbReference type="PROSITE" id="PS51155">
    <property type="entry name" value="CHIT_BIND_RR_2"/>
    <property type="match status" value="1"/>
</dbReference>
<feature type="compositionally biased region" description="Basic and acidic residues" evidence="2">
    <location>
        <begin position="162"/>
        <end position="172"/>
    </location>
</feature>
<evidence type="ECO:0000313" key="3">
    <source>
        <dbReference type="EMBL" id="KAG7167555.1"/>
    </source>
</evidence>
<reference evidence="3" key="1">
    <citation type="journal article" date="2021" name="Sci. Adv.">
        <title>The American lobster genome reveals insights on longevity, neural, and immune adaptations.</title>
        <authorList>
            <person name="Polinski J.M."/>
            <person name="Zimin A.V."/>
            <person name="Clark K.F."/>
            <person name="Kohn A.B."/>
            <person name="Sadowski N."/>
            <person name="Timp W."/>
            <person name="Ptitsyn A."/>
            <person name="Khanna P."/>
            <person name="Romanova D.Y."/>
            <person name="Williams P."/>
            <person name="Greenwood S.J."/>
            <person name="Moroz L.L."/>
            <person name="Walt D.R."/>
            <person name="Bodnar A.G."/>
        </authorList>
    </citation>
    <scope>NUCLEOTIDE SEQUENCE</scope>
    <source>
        <strain evidence="3">GMGI-L3</strain>
    </source>
</reference>
<protein>
    <submittedName>
        <fullName evidence="3">Putative Insect cuticle protein domain-containing protein 3</fullName>
    </submittedName>
</protein>
<evidence type="ECO:0000313" key="4">
    <source>
        <dbReference type="Proteomes" id="UP000747542"/>
    </source>
</evidence>
<proteinExistence type="predicted"/>
<feature type="region of interest" description="Disordered" evidence="2">
    <location>
        <begin position="107"/>
        <end position="231"/>
    </location>
</feature>
<comment type="caution">
    <text evidence="3">The sequence shown here is derived from an EMBL/GenBank/DDBJ whole genome shotgun (WGS) entry which is preliminary data.</text>
</comment>
<gene>
    <name evidence="3" type="ORF">Hamer_G013030</name>
</gene>
<name>A0A8J5MWX4_HOMAM</name>
<feature type="compositionally biased region" description="Basic and acidic residues" evidence="2">
    <location>
        <begin position="186"/>
        <end position="195"/>
    </location>
</feature>
<accession>A0A8J5MWX4</accession>
<feature type="compositionally biased region" description="Acidic residues" evidence="2">
    <location>
        <begin position="474"/>
        <end position="493"/>
    </location>
</feature>
<feature type="compositionally biased region" description="Low complexity" evidence="2">
    <location>
        <begin position="146"/>
        <end position="160"/>
    </location>
</feature>
<evidence type="ECO:0000256" key="1">
    <source>
        <dbReference type="PROSITE-ProRule" id="PRU00497"/>
    </source>
</evidence>
<evidence type="ECO:0000256" key="2">
    <source>
        <dbReference type="SAM" id="MobiDB-lite"/>
    </source>
</evidence>
<keyword evidence="4" id="KW-1185">Reference proteome</keyword>
<keyword evidence="1" id="KW-0193">Cuticle</keyword>
<dbReference type="GO" id="GO:0042302">
    <property type="term" value="F:structural constituent of cuticle"/>
    <property type="evidence" value="ECO:0007669"/>
    <property type="project" value="UniProtKB-UniRule"/>
</dbReference>
<dbReference type="InterPro" id="IPR000618">
    <property type="entry name" value="Insect_cuticle"/>
</dbReference>
<dbReference type="Pfam" id="PF00379">
    <property type="entry name" value="Chitin_bind_4"/>
    <property type="match status" value="1"/>
</dbReference>